<sequence>MSSVRLDSTTQDKLRQIAAIKGITVSEIHRQALEQYLERELSPPKKSRYSDLIGVGASGRDDLSVRHKEIYREILDEKYAKSQE</sequence>
<proteinExistence type="predicted"/>
<dbReference type="KEGG" id="ccot:CCAX7_62460"/>
<dbReference type="GO" id="GO:0006355">
    <property type="term" value="P:regulation of DNA-templated transcription"/>
    <property type="evidence" value="ECO:0007669"/>
    <property type="project" value="InterPro"/>
</dbReference>
<keyword evidence="2" id="KW-1185">Reference proteome</keyword>
<dbReference type="Proteomes" id="UP000287394">
    <property type="component" value="Chromosome"/>
</dbReference>
<gene>
    <name evidence="1" type="ORF">CCAX7_62460</name>
</gene>
<evidence type="ECO:0000313" key="2">
    <source>
        <dbReference type="Proteomes" id="UP000287394"/>
    </source>
</evidence>
<protein>
    <submittedName>
        <fullName evidence="1">Uncharacterized protein</fullName>
    </submittedName>
</protein>
<dbReference type="AlphaFoldDB" id="A0A402CWK8"/>
<dbReference type="InterPro" id="IPR010985">
    <property type="entry name" value="Ribbon_hlx_hlx"/>
</dbReference>
<accession>A0A402CWK8</accession>
<dbReference type="OrthoDB" id="9995659at2"/>
<dbReference type="RefSeq" id="WP_119321736.1">
    <property type="nucleotide sequence ID" value="NZ_AP025739.1"/>
</dbReference>
<reference evidence="1 2" key="1">
    <citation type="journal article" date="2019" name="Int. J. Syst. Evol. Microbiol.">
        <title>Capsulimonas corticalis gen. nov., sp. nov., an aerobic capsulated bacterium, of a novel bacterial order, Capsulimonadales ord. nov., of the class Armatimonadia of the phylum Armatimonadetes.</title>
        <authorList>
            <person name="Li J."/>
            <person name="Kudo C."/>
            <person name="Tonouchi A."/>
        </authorList>
    </citation>
    <scope>NUCLEOTIDE SEQUENCE [LARGE SCALE GENOMIC DNA]</scope>
    <source>
        <strain evidence="1 2">AX-7</strain>
    </source>
</reference>
<dbReference type="EMBL" id="AP025739">
    <property type="protein sequence ID" value="BDI34195.1"/>
    <property type="molecule type" value="Genomic_DNA"/>
</dbReference>
<organism evidence="1 2">
    <name type="scientific">Capsulimonas corticalis</name>
    <dbReference type="NCBI Taxonomy" id="2219043"/>
    <lineage>
        <taxon>Bacteria</taxon>
        <taxon>Bacillati</taxon>
        <taxon>Armatimonadota</taxon>
        <taxon>Armatimonadia</taxon>
        <taxon>Capsulimonadales</taxon>
        <taxon>Capsulimonadaceae</taxon>
        <taxon>Capsulimonas</taxon>
    </lineage>
</organism>
<name>A0A402CWK8_9BACT</name>
<dbReference type="SUPFAM" id="SSF47598">
    <property type="entry name" value="Ribbon-helix-helix"/>
    <property type="match status" value="1"/>
</dbReference>
<evidence type="ECO:0000313" key="1">
    <source>
        <dbReference type="EMBL" id="BDI34195.1"/>
    </source>
</evidence>